<feature type="region of interest" description="Disordered" evidence="2">
    <location>
        <begin position="260"/>
        <end position="301"/>
    </location>
</feature>
<proteinExistence type="predicted"/>
<feature type="domain" description="RRM" evidence="3">
    <location>
        <begin position="11"/>
        <end position="88"/>
    </location>
</feature>
<evidence type="ECO:0000256" key="1">
    <source>
        <dbReference type="PROSITE-ProRule" id="PRU00176"/>
    </source>
</evidence>
<dbReference type="Proteomes" id="UP001058974">
    <property type="component" value="Chromosome 1"/>
</dbReference>
<feature type="region of interest" description="Disordered" evidence="2">
    <location>
        <begin position="104"/>
        <end position="125"/>
    </location>
</feature>
<comment type="caution">
    <text evidence="4">The sequence shown here is derived from an EMBL/GenBank/DDBJ whole genome shotgun (WGS) entry which is preliminary data.</text>
</comment>
<keyword evidence="5" id="KW-1185">Reference proteome</keyword>
<dbReference type="Gramene" id="Psat01G0039800-T1">
    <property type="protein sequence ID" value="KAI5440914.1"/>
    <property type="gene ID" value="KIW84_010398"/>
</dbReference>
<sequence length="301" mass="34665">MGNGSKEGDSTIILFTEFPEALRAKDLYLLFKEFGEIDVVIIPSKWDKGGRKYGFVHFFNIRDARNLILKLDNFIIKGRNLFINLPRFQRVAFAVFWKEKSKVKSGSKPSSKVPPNDSKGCSSNHIKSRVPEEEFLRFERAYENEEGVLESLILEASEWLGRWFAKVTKLMEEDVDHERVTWLRCYGISCHTWAFSFFEFLASHVGSYICRGEDTLQQSRLDVASIILRTSYGRLINGFLNININGTVFRKRLVEDMQGPTRVVNKSNQGKKDHDSSSNFENSFYEEEVGGDDEGDKGRDR</sequence>
<dbReference type="AlphaFoldDB" id="A0A9D4YM06"/>
<dbReference type="PANTHER" id="PTHR34427">
    <property type="entry name" value="DUF4283 DOMAIN PROTEIN"/>
    <property type="match status" value="1"/>
</dbReference>
<dbReference type="Gene3D" id="3.30.70.330">
    <property type="match status" value="1"/>
</dbReference>
<dbReference type="InterPro" id="IPR000504">
    <property type="entry name" value="RRM_dom"/>
</dbReference>
<evidence type="ECO:0000256" key="2">
    <source>
        <dbReference type="SAM" id="MobiDB-lite"/>
    </source>
</evidence>
<dbReference type="PANTHER" id="PTHR34427:SF5">
    <property type="entry name" value="DUF4283 DOMAIN-CONTAINING PROTEIN"/>
    <property type="match status" value="1"/>
</dbReference>
<feature type="compositionally biased region" description="Low complexity" evidence="2">
    <location>
        <begin position="104"/>
        <end position="115"/>
    </location>
</feature>
<accession>A0A9D4YM06</accession>
<keyword evidence="1" id="KW-0694">RNA-binding</keyword>
<dbReference type="GO" id="GO:0003723">
    <property type="term" value="F:RNA binding"/>
    <property type="evidence" value="ECO:0007669"/>
    <property type="project" value="UniProtKB-UniRule"/>
</dbReference>
<evidence type="ECO:0000313" key="5">
    <source>
        <dbReference type="Proteomes" id="UP001058974"/>
    </source>
</evidence>
<evidence type="ECO:0000313" key="4">
    <source>
        <dbReference type="EMBL" id="KAI5440914.1"/>
    </source>
</evidence>
<dbReference type="InterPro" id="IPR012677">
    <property type="entry name" value="Nucleotide-bd_a/b_plait_sf"/>
</dbReference>
<dbReference type="PROSITE" id="PS50102">
    <property type="entry name" value="RRM"/>
    <property type="match status" value="1"/>
</dbReference>
<gene>
    <name evidence="4" type="ORF">KIW84_010398</name>
</gene>
<organism evidence="4 5">
    <name type="scientific">Pisum sativum</name>
    <name type="common">Garden pea</name>
    <name type="synonym">Lathyrus oleraceus</name>
    <dbReference type="NCBI Taxonomy" id="3888"/>
    <lineage>
        <taxon>Eukaryota</taxon>
        <taxon>Viridiplantae</taxon>
        <taxon>Streptophyta</taxon>
        <taxon>Embryophyta</taxon>
        <taxon>Tracheophyta</taxon>
        <taxon>Spermatophyta</taxon>
        <taxon>Magnoliopsida</taxon>
        <taxon>eudicotyledons</taxon>
        <taxon>Gunneridae</taxon>
        <taxon>Pentapetalae</taxon>
        <taxon>rosids</taxon>
        <taxon>fabids</taxon>
        <taxon>Fabales</taxon>
        <taxon>Fabaceae</taxon>
        <taxon>Papilionoideae</taxon>
        <taxon>50 kb inversion clade</taxon>
        <taxon>NPAAA clade</taxon>
        <taxon>Hologalegina</taxon>
        <taxon>IRL clade</taxon>
        <taxon>Fabeae</taxon>
        <taxon>Lathyrus</taxon>
    </lineage>
</organism>
<dbReference type="SMART" id="SM00360">
    <property type="entry name" value="RRM"/>
    <property type="match status" value="1"/>
</dbReference>
<dbReference type="CDD" id="cd00590">
    <property type="entry name" value="RRM_SF"/>
    <property type="match status" value="1"/>
</dbReference>
<reference evidence="4 5" key="1">
    <citation type="journal article" date="2022" name="Nat. Genet.">
        <title>Improved pea reference genome and pan-genome highlight genomic features and evolutionary characteristics.</title>
        <authorList>
            <person name="Yang T."/>
            <person name="Liu R."/>
            <person name="Luo Y."/>
            <person name="Hu S."/>
            <person name="Wang D."/>
            <person name="Wang C."/>
            <person name="Pandey M.K."/>
            <person name="Ge S."/>
            <person name="Xu Q."/>
            <person name="Li N."/>
            <person name="Li G."/>
            <person name="Huang Y."/>
            <person name="Saxena R.K."/>
            <person name="Ji Y."/>
            <person name="Li M."/>
            <person name="Yan X."/>
            <person name="He Y."/>
            <person name="Liu Y."/>
            <person name="Wang X."/>
            <person name="Xiang C."/>
            <person name="Varshney R.K."/>
            <person name="Ding H."/>
            <person name="Gao S."/>
            <person name="Zong X."/>
        </authorList>
    </citation>
    <scope>NUCLEOTIDE SEQUENCE [LARGE SCALE GENOMIC DNA]</scope>
    <source>
        <strain evidence="4 5">cv. Zhongwan 6</strain>
    </source>
</reference>
<name>A0A9D4YM06_PEA</name>
<dbReference type="Pfam" id="PF00076">
    <property type="entry name" value="RRM_1"/>
    <property type="match status" value="1"/>
</dbReference>
<dbReference type="EMBL" id="JAMSHJ010000001">
    <property type="protein sequence ID" value="KAI5440914.1"/>
    <property type="molecule type" value="Genomic_DNA"/>
</dbReference>
<dbReference type="SUPFAM" id="SSF54928">
    <property type="entry name" value="RNA-binding domain, RBD"/>
    <property type="match status" value="1"/>
</dbReference>
<feature type="compositionally biased region" description="Acidic residues" evidence="2">
    <location>
        <begin position="284"/>
        <end position="295"/>
    </location>
</feature>
<protein>
    <recommendedName>
        <fullName evidence="3">RRM domain-containing protein</fullName>
    </recommendedName>
</protein>
<evidence type="ECO:0000259" key="3">
    <source>
        <dbReference type="PROSITE" id="PS50102"/>
    </source>
</evidence>
<dbReference type="InterPro" id="IPR035979">
    <property type="entry name" value="RBD_domain_sf"/>
</dbReference>